<gene>
    <name evidence="8" type="ORF">C900_03944</name>
</gene>
<accession>L8JS19</accession>
<dbReference type="InterPro" id="IPR034058">
    <property type="entry name" value="TagA/B/C/D_pept_dom"/>
</dbReference>
<dbReference type="Proteomes" id="UP000011135">
    <property type="component" value="Unassembled WGS sequence"/>
</dbReference>
<dbReference type="PROSITE" id="PS50853">
    <property type="entry name" value="FN3"/>
    <property type="match status" value="2"/>
</dbReference>
<dbReference type="PANTHER" id="PTHR46708">
    <property type="entry name" value="TENASCIN"/>
    <property type="match status" value="1"/>
</dbReference>
<comment type="caution">
    <text evidence="8">The sequence shown here is derived from an EMBL/GenBank/DDBJ whole genome shotgun (WGS) entry which is preliminary data.</text>
</comment>
<dbReference type="eggNOG" id="COG1404">
    <property type="taxonomic scope" value="Bacteria"/>
</dbReference>
<evidence type="ECO:0000256" key="1">
    <source>
        <dbReference type="ARBA" id="ARBA00022670"/>
    </source>
</evidence>
<protein>
    <recommendedName>
        <fullName evidence="7">Fibronectin type-III domain-containing protein</fullName>
    </recommendedName>
</protein>
<name>L8JS19_9BACT</name>
<dbReference type="PATRIC" id="fig|1237149.3.peg.3706"/>
<reference evidence="8 9" key="1">
    <citation type="submission" date="2012-12" db="EMBL/GenBank/DDBJ databases">
        <title>Genome assembly of Fulvivirga imtechensis AK7.</title>
        <authorList>
            <person name="Nupur N."/>
            <person name="Khatri I."/>
            <person name="Kumar R."/>
            <person name="Subramanian S."/>
            <person name="Pinnaka A."/>
        </authorList>
    </citation>
    <scope>NUCLEOTIDE SEQUENCE [LARGE SCALE GENOMIC DNA]</scope>
    <source>
        <strain evidence="8 9">AK7</strain>
    </source>
</reference>
<evidence type="ECO:0000259" key="7">
    <source>
        <dbReference type="PROSITE" id="PS50853"/>
    </source>
</evidence>
<dbReference type="InterPro" id="IPR013783">
    <property type="entry name" value="Ig-like_fold"/>
</dbReference>
<dbReference type="CDD" id="cd04842">
    <property type="entry name" value="Peptidases_S8_Kp43_protease"/>
    <property type="match status" value="1"/>
</dbReference>
<feature type="active site" description="Charge relay system" evidence="5">
    <location>
        <position position="147"/>
    </location>
</feature>
<evidence type="ECO:0000256" key="3">
    <source>
        <dbReference type="ARBA" id="ARBA00022801"/>
    </source>
</evidence>
<dbReference type="Pfam" id="PF00082">
    <property type="entry name" value="Peptidase_S8"/>
    <property type="match status" value="1"/>
</dbReference>
<proteinExistence type="inferred from homology"/>
<dbReference type="Gene3D" id="2.60.120.380">
    <property type="match status" value="1"/>
</dbReference>
<dbReference type="Gene3D" id="2.60.40.10">
    <property type="entry name" value="Immunoglobulins"/>
    <property type="match status" value="2"/>
</dbReference>
<sequence length="1107" mass="116326">MSFAQTQSEKQKISNRYNQNRLTQLRTEFSQKAAAAKQQALEMAAQKGWDVLKTNDDGSFDELIAVSTDGKPIYYTVYNVNAARSTRANHLHSGGTLGLNVNGQNMTAHVWDGGPTRPTHQEFDGAGGNNRVTINDGVTALNGNSFHAQHVTGTIVASGVQAAAKGMAPHARALTHDWNNDLAEATTEAANGMLLSNHSYGYRASLIPDWYFGAYIAESRDWDNLMYNSPYYLMVVAAGNDGNDNSSNGNPLNGNSSFDKLSGHATSKNNMVVANAQDANVNNDGSLNSVSINSSSSEGPTDDLRIKPDITGNGTSVYSTYDNSDAAYNSITGTSMASPNVTGTLLLLQQHHNNITGNYMRAATLKGLALHTADDAGISGPDAVYGWGLLNAKAAAQAITDNGGASKIEELTLNTGQSYTITVDSDGSSPLLASISWTDPAGTANTGTANLTTPVLVNDLDIRVSQGSSTYMPYRLTGVNSNGTGDNNVDPFERINVNSASGSYTITVTHKGSLSGGSQDFTLIVTGIAGTVACNATTPTGLGASNVGSSSATLSWSAVAGASYDVRYRQTGTTTWTTVSVSGTSTNLTGLTALTQYEAQVRSKCSDGSTSTYSSSTTFTTTEVTLNYCSSNGNSVVDEYIGRVQLASINNSSGAGSGGYTDFTSISTNLSKNTSYTITVTPTWTGTVYSEGYSVWIDYNKDGDFTDAGEQVWTQSATQSSPVSGTFTIPSGALEGATRMRVSMKYNGIPTSCESFSYGEVEDYTVNIQAGSGDTQPPSAPGSLTASGVTTTTATLSWTASTDNVGVTGYDVYLGSSLVANTTSTTYNLTGLTASTTYTASVRAKDAAGNQSTASSVTFTTQTPITYCTSSGNSAYYEWIDLVAVGSINNSTGANGGYGNFTNLSTDLTRGASHTINFSAGFRSSSYTEYWKIWIDLNQDGDFTDAGEEMVSGSSSSSGTLSSTLNIPSSAALGTTRMRVSMRYNAAPSSCGTFSYGEVEDYTINITSTPSNTTFAGARNATELGNEGPKSYFVVTPNPVKDMVEIAIADEAKGYSLKLMTLTGVVIEDIESAGSNVRFNMSNLPQGAYIVSMRTEREVINSKIIKE</sequence>
<dbReference type="InterPro" id="IPR026444">
    <property type="entry name" value="Secre_tail"/>
</dbReference>
<evidence type="ECO:0000256" key="5">
    <source>
        <dbReference type="PROSITE-ProRule" id="PRU01240"/>
    </source>
</evidence>
<dbReference type="SUPFAM" id="SSF49785">
    <property type="entry name" value="Galactose-binding domain-like"/>
    <property type="match status" value="1"/>
</dbReference>
<dbReference type="PANTHER" id="PTHR46708:SF2">
    <property type="entry name" value="FIBRONECTIN TYPE-III DOMAIN-CONTAINING PROTEIN"/>
    <property type="match status" value="1"/>
</dbReference>
<evidence type="ECO:0000256" key="4">
    <source>
        <dbReference type="ARBA" id="ARBA00022825"/>
    </source>
</evidence>
<keyword evidence="2" id="KW-0677">Repeat</keyword>
<dbReference type="InterPro" id="IPR036852">
    <property type="entry name" value="Peptidase_S8/S53_dom_sf"/>
</dbReference>
<feature type="domain" description="Fibronectin type-III" evidence="7">
    <location>
        <begin position="538"/>
        <end position="624"/>
    </location>
</feature>
<dbReference type="PROSITE" id="PS51892">
    <property type="entry name" value="SUBTILASE"/>
    <property type="match status" value="1"/>
</dbReference>
<dbReference type="InterPro" id="IPR008979">
    <property type="entry name" value="Galactose-bd-like_sf"/>
</dbReference>
<evidence type="ECO:0000313" key="9">
    <source>
        <dbReference type="Proteomes" id="UP000011135"/>
    </source>
</evidence>
<comment type="similarity">
    <text evidence="5">Belongs to the peptidase S8 family.</text>
</comment>
<dbReference type="SMART" id="SM00060">
    <property type="entry name" value="FN3"/>
    <property type="match status" value="2"/>
</dbReference>
<dbReference type="SUPFAM" id="SSF49265">
    <property type="entry name" value="Fibronectin type III"/>
    <property type="match status" value="1"/>
</dbReference>
<organism evidence="8 9">
    <name type="scientific">Fulvivirga imtechensis AK7</name>
    <dbReference type="NCBI Taxonomy" id="1237149"/>
    <lineage>
        <taxon>Bacteria</taxon>
        <taxon>Pseudomonadati</taxon>
        <taxon>Bacteroidota</taxon>
        <taxon>Cytophagia</taxon>
        <taxon>Cytophagales</taxon>
        <taxon>Fulvivirgaceae</taxon>
        <taxon>Fulvivirga</taxon>
    </lineage>
</organism>
<dbReference type="STRING" id="1237149.C900_03944"/>
<dbReference type="Pfam" id="PF18962">
    <property type="entry name" value="Por_Secre_tail"/>
    <property type="match status" value="1"/>
</dbReference>
<dbReference type="Gene3D" id="3.40.50.200">
    <property type="entry name" value="Peptidase S8/S53 domain"/>
    <property type="match status" value="1"/>
</dbReference>
<feature type="compositionally biased region" description="Low complexity" evidence="6">
    <location>
        <begin position="284"/>
        <end position="297"/>
    </location>
</feature>
<keyword evidence="1 5" id="KW-0645">Protease</keyword>
<dbReference type="EMBL" id="AMZN01000055">
    <property type="protein sequence ID" value="ELR70259.1"/>
    <property type="molecule type" value="Genomic_DNA"/>
</dbReference>
<keyword evidence="3 5" id="KW-0378">Hydrolase</keyword>
<dbReference type="NCBIfam" id="TIGR04183">
    <property type="entry name" value="Por_Secre_tail"/>
    <property type="match status" value="1"/>
</dbReference>
<evidence type="ECO:0000313" key="8">
    <source>
        <dbReference type="EMBL" id="ELR70259.1"/>
    </source>
</evidence>
<feature type="domain" description="Fibronectin type-III" evidence="7">
    <location>
        <begin position="780"/>
        <end position="866"/>
    </location>
</feature>
<dbReference type="SUPFAM" id="SSF52743">
    <property type="entry name" value="Subtilisin-like"/>
    <property type="match status" value="1"/>
</dbReference>
<evidence type="ECO:0000256" key="2">
    <source>
        <dbReference type="ARBA" id="ARBA00022737"/>
    </source>
</evidence>
<feature type="active site" description="Charge relay system" evidence="5">
    <location>
        <position position="112"/>
    </location>
</feature>
<dbReference type="InterPro" id="IPR045474">
    <property type="entry name" value="GEVED"/>
</dbReference>
<dbReference type="AlphaFoldDB" id="L8JS19"/>
<dbReference type="Pfam" id="PF00041">
    <property type="entry name" value="fn3"/>
    <property type="match status" value="2"/>
</dbReference>
<dbReference type="InterPro" id="IPR050991">
    <property type="entry name" value="ECM_Regulatory_Proteins"/>
</dbReference>
<dbReference type="PROSITE" id="PS00138">
    <property type="entry name" value="SUBTILASE_SER"/>
    <property type="match status" value="1"/>
</dbReference>
<dbReference type="InterPro" id="IPR000209">
    <property type="entry name" value="Peptidase_S8/S53_dom"/>
</dbReference>
<feature type="active site" description="Charge relay system" evidence="5">
    <location>
        <position position="335"/>
    </location>
</feature>
<keyword evidence="9" id="KW-1185">Reference proteome</keyword>
<dbReference type="InterPro" id="IPR036116">
    <property type="entry name" value="FN3_sf"/>
</dbReference>
<feature type="region of interest" description="Disordered" evidence="6">
    <location>
        <begin position="284"/>
        <end position="310"/>
    </location>
</feature>
<keyword evidence="4 5" id="KW-0720">Serine protease</keyword>
<evidence type="ECO:0000256" key="6">
    <source>
        <dbReference type="SAM" id="MobiDB-lite"/>
    </source>
</evidence>
<dbReference type="InterPro" id="IPR023828">
    <property type="entry name" value="Peptidase_S8_Ser-AS"/>
</dbReference>
<dbReference type="GO" id="GO:0006508">
    <property type="term" value="P:proteolysis"/>
    <property type="evidence" value="ECO:0007669"/>
    <property type="project" value="UniProtKB-KW"/>
</dbReference>
<dbReference type="InterPro" id="IPR003961">
    <property type="entry name" value="FN3_dom"/>
</dbReference>
<dbReference type="GO" id="GO:0004252">
    <property type="term" value="F:serine-type endopeptidase activity"/>
    <property type="evidence" value="ECO:0007669"/>
    <property type="project" value="UniProtKB-UniRule"/>
</dbReference>
<dbReference type="Pfam" id="PF20009">
    <property type="entry name" value="GEVED"/>
    <property type="match status" value="2"/>
</dbReference>
<dbReference type="CDD" id="cd00063">
    <property type="entry name" value="FN3"/>
    <property type="match status" value="2"/>
</dbReference>